<keyword evidence="2" id="KW-1185">Reference proteome</keyword>
<sequence>MFSHKRMVGQQYSLVMGKESLSFLNQPITPRKPHLTNFSQSLSLPIYRNRFQCPGKNCSGGNHRTHRDTASEVMGRRYLERSTERKSSNDFINSHF</sequence>
<proteinExistence type="predicted"/>
<gene>
    <name evidence="1" type="ORF">CEXT_183931</name>
</gene>
<accession>A0AAV4XP34</accession>
<evidence type="ECO:0000313" key="1">
    <source>
        <dbReference type="EMBL" id="GIY96906.1"/>
    </source>
</evidence>
<reference evidence="1 2" key="1">
    <citation type="submission" date="2021-06" db="EMBL/GenBank/DDBJ databases">
        <title>Caerostris extrusa draft genome.</title>
        <authorList>
            <person name="Kono N."/>
            <person name="Arakawa K."/>
        </authorList>
    </citation>
    <scope>NUCLEOTIDE SEQUENCE [LARGE SCALE GENOMIC DNA]</scope>
</reference>
<dbReference type="Proteomes" id="UP001054945">
    <property type="component" value="Unassembled WGS sequence"/>
</dbReference>
<protein>
    <submittedName>
        <fullName evidence="1">Uncharacterized protein</fullName>
    </submittedName>
</protein>
<name>A0AAV4XP34_CAEEX</name>
<evidence type="ECO:0000313" key="2">
    <source>
        <dbReference type="Proteomes" id="UP001054945"/>
    </source>
</evidence>
<dbReference type="EMBL" id="BPLR01018099">
    <property type="protein sequence ID" value="GIY96906.1"/>
    <property type="molecule type" value="Genomic_DNA"/>
</dbReference>
<organism evidence="1 2">
    <name type="scientific">Caerostris extrusa</name>
    <name type="common">Bark spider</name>
    <name type="synonym">Caerostris bankana</name>
    <dbReference type="NCBI Taxonomy" id="172846"/>
    <lineage>
        <taxon>Eukaryota</taxon>
        <taxon>Metazoa</taxon>
        <taxon>Ecdysozoa</taxon>
        <taxon>Arthropoda</taxon>
        <taxon>Chelicerata</taxon>
        <taxon>Arachnida</taxon>
        <taxon>Araneae</taxon>
        <taxon>Araneomorphae</taxon>
        <taxon>Entelegynae</taxon>
        <taxon>Araneoidea</taxon>
        <taxon>Araneidae</taxon>
        <taxon>Caerostris</taxon>
    </lineage>
</organism>
<dbReference type="AlphaFoldDB" id="A0AAV4XP34"/>
<comment type="caution">
    <text evidence="1">The sequence shown here is derived from an EMBL/GenBank/DDBJ whole genome shotgun (WGS) entry which is preliminary data.</text>
</comment>